<gene>
    <name evidence="2" type="ORF">ODALV1_LOCUS2197</name>
</gene>
<dbReference type="EMBL" id="CAXLJM020000007">
    <property type="protein sequence ID" value="CAL8072494.1"/>
    <property type="molecule type" value="Genomic_DNA"/>
</dbReference>
<organism evidence="2 3">
    <name type="scientific">Orchesella dallaii</name>
    <dbReference type="NCBI Taxonomy" id="48710"/>
    <lineage>
        <taxon>Eukaryota</taxon>
        <taxon>Metazoa</taxon>
        <taxon>Ecdysozoa</taxon>
        <taxon>Arthropoda</taxon>
        <taxon>Hexapoda</taxon>
        <taxon>Collembola</taxon>
        <taxon>Entomobryomorpha</taxon>
        <taxon>Entomobryoidea</taxon>
        <taxon>Orchesellidae</taxon>
        <taxon>Orchesellinae</taxon>
        <taxon>Orchesella</taxon>
    </lineage>
</organism>
<sequence>MAKYMSHRERKRDKMEDRIVNTLSVFVFVLSITCGLLICSHYFMFPKSAPYITYLIPDMYFFTWIYVLTGLGFLVPCIGYTTVLSAAIIIAISFFAYMRPIYATELKLGLHHSKYKASNKLREPSHLIRNWKAIELLLEAGNKSMGFGLVPLQTIFTKLALFCNVTFVLFGNELQLTSKIAMPVIAIFAIFGWSIFLSIAGNLFLTSKATLNSWKISYWTDKKSRLLMKKYKRSLKPLTIHGGSYFVIRPKSVLNFLRGTSRGTFRALVAVRKTLSR</sequence>
<feature type="transmembrane region" description="Helical" evidence="1">
    <location>
        <begin position="147"/>
        <end position="170"/>
    </location>
</feature>
<keyword evidence="3" id="KW-1185">Reference proteome</keyword>
<dbReference type="Proteomes" id="UP001642540">
    <property type="component" value="Unassembled WGS sequence"/>
</dbReference>
<keyword evidence="1" id="KW-0812">Transmembrane</keyword>
<protein>
    <submittedName>
        <fullName evidence="2">Uncharacterized protein</fullName>
    </submittedName>
</protein>
<evidence type="ECO:0000313" key="2">
    <source>
        <dbReference type="EMBL" id="CAL8072494.1"/>
    </source>
</evidence>
<reference evidence="2 3" key="1">
    <citation type="submission" date="2024-08" db="EMBL/GenBank/DDBJ databases">
        <authorList>
            <person name="Cucini C."/>
            <person name="Frati F."/>
        </authorList>
    </citation>
    <scope>NUCLEOTIDE SEQUENCE [LARGE SCALE GENOMIC DNA]</scope>
</reference>
<proteinExistence type="predicted"/>
<evidence type="ECO:0000313" key="3">
    <source>
        <dbReference type="Proteomes" id="UP001642540"/>
    </source>
</evidence>
<comment type="caution">
    <text evidence="2">The sequence shown here is derived from an EMBL/GenBank/DDBJ whole genome shotgun (WGS) entry which is preliminary data.</text>
</comment>
<feature type="transmembrane region" description="Helical" evidence="1">
    <location>
        <begin position="64"/>
        <end position="97"/>
    </location>
</feature>
<feature type="transmembrane region" description="Helical" evidence="1">
    <location>
        <begin position="20"/>
        <end position="44"/>
    </location>
</feature>
<keyword evidence="1" id="KW-1133">Transmembrane helix</keyword>
<accession>A0ABP1PQX1</accession>
<feature type="transmembrane region" description="Helical" evidence="1">
    <location>
        <begin position="182"/>
        <end position="205"/>
    </location>
</feature>
<name>A0ABP1PQX1_9HEXA</name>
<evidence type="ECO:0000256" key="1">
    <source>
        <dbReference type="SAM" id="Phobius"/>
    </source>
</evidence>
<keyword evidence="1" id="KW-0472">Membrane</keyword>